<evidence type="ECO:0000313" key="6">
    <source>
        <dbReference type="EMBL" id="BBU47817.1"/>
    </source>
</evidence>
<accession>A0A809S131</accession>
<feature type="binding site" evidence="4">
    <location>
        <position position="10"/>
    </location>
    <ligand>
        <name>Mg(2+)</name>
        <dbReference type="ChEBI" id="CHEBI:18420"/>
    </ligand>
</feature>
<evidence type="ECO:0000256" key="3">
    <source>
        <dbReference type="PIRSR" id="PIRSR610972-2"/>
    </source>
</evidence>
<feature type="binding site" evidence="4">
    <location>
        <position position="171"/>
    </location>
    <ligand>
        <name>Mg(2+)</name>
        <dbReference type="ChEBI" id="CHEBI:18420"/>
    </ligand>
</feature>
<dbReference type="GO" id="GO:0050308">
    <property type="term" value="F:sugar-phosphatase activity"/>
    <property type="evidence" value="ECO:0007669"/>
    <property type="project" value="TreeGrafter"/>
</dbReference>
<feature type="active site" description="Proton donor/acceptor" evidence="2">
    <location>
        <position position="10"/>
    </location>
</feature>
<dbReference type="InterPro" id="IPR023214">
    <property type="entry name" value="HAD_sf"/>
</dbReference>
<keyword evidence="7" id="KW-1185">Reference proteome</keyword>
<dbReference type="Pfam" id="PF13419">
    <property type="entry name" value="HAD_2"/>
    <property type="match status" value="1"/>
</dbReference>
<feature type="binding site" evidence="3">
    <location>
        <begin position="116"/>
        <end position="120"/>
    </location>
    <ligand>
        <name>substrate</name>
    </ligand>
</feature>
<dbReference type="RefSeq" id="WP_161553244.1">
    <property type="nucleotide sequence ID" value="NZ_AP022325.1"/>
</dbReference>
<dbReference type="AlphaFoldDB" id="A0A809S131"/>
<dbReference type="InterPro" id="IPR010972">
    <property type="entry name" value="Beta-PGM"/>
</dbReference>
<feature type="binding site" evidence="3">
    <location>
        <begin position="43"/>
        <end position="48"/>
    </location>
    <ligand>
        <name>substrate</name>
    </ligand>
</feature>
<dbReference type="InterPro" id="IPR010976">
    <property type="entry name" value="B-phosphoglucomutase_hydrolase"/>
</dbReference>
<dbReference type="SFLD" id="SFLDG01135">
    <property type="entry name" value="C1.5.6:_HAD__Beta-PGM__Phospha"/>
    <property type="match status" value="1"/>
</dbReference>
<feature type="binding site" evidence="3">
    <location>
        <position position="24"/>
    </location>
    <ligand>
        <name>substrate</name>
    </ligand>
</feature>
<reference evidence="6 7" key="1">
    <citation type="submission" date="2020-01" db="EMBL/GenBank/DDBJ databases">
        <title>Complete genome sequence of Mycoplasma felis strain Myco-2.</title>
        <authorList>
            <person name="Kinoshita Y."/>
            <person name="Niwa H."/>
            <person name="Uchida-Fujii E."/>
            <person name="Nukada T."/>
        </authorList>
    </citation>
    <scope>NUCLEOTIDE SEQUENCE [LARGE SCALE GENOMIC DNA]</scope>
    <source>
        <strain evidence="6 7">Myco-2</strain>
    </source>
</reference>
<dbReference type="PANTHER" id="PTHR43481">
    <property type="entry name" value="FRUCTOSE-1-PHOSPHATE PHOSPHATASE"/>
    <property type="match status" value="1"/>
</dbReference>
<feature type="binding site" evidence="4">
    <location>
        <position position="172"/>
    </location>
    <ligand>
        <name>Mg(2+)</name>
        <dbReference type="ChEBI" id="CHEBI:18420"/>
    </ligand>
</feature>
<comment type="similarity">
    <text evidence="1">Belongs to the HAD-like hydrolase superfamily. CbbY/CbbZ/Gph/YieH family.</text>
</comment>
<evidence type="ECO:0000256" key="5">
    <source>
        <dbReference type="PIRSR" id="PIRSR610972-4"/>
    </source>
</evidence>
<dbReference type="SFLD" id="SFLDG01129">
    <property type="entry name" value="C1.5:_HAD__Beta-PGM__Phosphata"/>
    <property type="match status" value="1"/>
</dbReference>
<dbReference type="InterPro" id="IPR051806">
    <property type="entry name" value="HAD-like_SPP"/>
</dbReference>
<dbReference type="EMBL" id="AP022325">
    <property type="protein sequence ID" value="BBU47817.1"/>
    <property type="molecule type" value="Genomic_DNA"/>
</dbReference>
<dbReference type="Gene3D" id="1.10.150.240">
    <property type="entry name" value="Putative phosphatase, domain 2"/>
    <property type="match status" value="1"/>
</dbReference>
<feature type="site" description="Important for catalytic activity and assists the phosphoryl transfer reaction to Asp8 by balancing charge and orienting the reacting groups" evidence="5">
    <location>
        <position position="116"/>
    </location>
</feature>
<dbReference type="PANTHER" id="PTHR43481:SF4">
    <property type="entry name" value="GLYCEROL-1-PHOSPHATE PHOSPHOHYDROLASE 1-RELATED"/>
    <property type="match status" value="1"/>
</dbReference>
<dbReference type="InterPro" id="IPR036412">
    <property type="entry name" value="HAD-like_sf"/>
</dbReference>
<keyword evidence="4" id="KW-0460">Magnesium</keyword>
<feature type="binding site" evidence="3">
    <location>
        <begin position="8"/>
        <end position="10"/>
    </location>
    <ligand>
        <name>substrate</name>
    </ligand>
</feature>
<proteinExistence type="inferred from homology"/>
<protein>
    <submittedName>
        <fullName evidence="6">Beta-phosphoglucomutase</fullName>
    </submittedName>
</protein>
<dbReference type="SUPFAM" id="SSF56784">
    <property type="entry name" value="HAD-like"/>
    <property type="match status" value="1"/>
</dbReference>
<evidence type="ECO:0000256" key="2">
    <source>
        <dbReference type="PIRSR" id="PIRSR610972-1"/>
    </source>
</evidence>
<dbReference type="InterPro" id="IPR041492">
    <property type="entry name" value="HAD_2"/>
</dbReference>
<feature type="binding site" evidence="3">
    <location>
        <position position="147"/>
    </location>
    <ligand>
        <name>substrate</name>
    </ligand>
</feature>
<feature type="binding site" evidence="3">
    <location>
        <position position="77"/>
    </location>
    <ligand>
        <name>substrate</name>
    </ligand>
</feature>
<organism evidence="6 7">
    <name type="scientific">Mycoplasmopsis felis</name>
    <dbReference type="NCBI Taxonomy" id="33923"/>
    <lineage>
        <taxon>Bacteria</taxon>
        <taxon>Bacillati</taxon>
        <taxon>Mycoplasmatota</taxon>
        <taxon>Mycoplasmoidales</taxon>
        <taxon>Metamycoplasmataceae</taxon>
        <taxon>Mycoplasmopsis</taxon>
    </lineage>
</organism>
<dbReference type="KEGG" id="mfel:JPM2_5100"/>
<dbReference type="GO" id="GO:0000287">
    <property type="term" value="F:magnesium ion binding"/>
    <property type="evidence" value="ECO:0007669"/>
    <property type="project" value="InterPro"/>
</dbReference>
<dbReference type="GO" id="GO:0005975">
    <property type="term" value="P:carbohydrate metabolic process"/>
    <property type="evidence" value="ECO:0007669"/>
    <property type="project" value="InterPro"/>
</dbReference>
<feature type="site" description="Important for catalytic activity and assists the phosphoryl transfer reaction to Asp8 by balancing charge and orienting the reacting groups" evidence="5">
    <location>
        <position position="147"/>
    </location>
</feature>
<dbReference type="SFLD" id="SFLDS00003">
    <property type="entry name" value="Haloacid_Dehalogenase"/>
    <property type="match status" value="1"/>
</dbReference>
<dbReference type="NCBIfam" id="TIGR02009">
    <property type="entry name" value="PGMB-YQAB-SF"/>
    <property type="match status" value="1"/>
</dbReference>
<evidence type="ECO:0000256" key="1">
    <source>
        <dbReference type="ARBA" id="ARBA00006171"/>
    </source>
</evidence>
<dbReference type="Proteomes" id="UP000464317">
    <property type="component" value="Chromosome"/>
</dbReference>
<feature type="active site" description="Nucleophile" evidence="2">
    <location>
        <position position="8"/>
    </location>
</feature>
<name>A0A809S131_9BACT</name>
<dbReference type="NCBIfam" id="TIGR01509">
    <property type="entry name" value="HAD-SF-IA-v3"/>
    <property type="match status" value="1"/>
</dbReference>
<dbReference type="Gene3D" id="3.40.50.1000">
    <property type="entry name" value="HAD superfamily/HAD-like"/>
    <property type="match status" value="1"/>
</dbReference>
<dbReference type="GO" id="GO:0008801">
    <property type="term" value="F:beta-phosphoglucomutase activity"/>
    <property type="evidence" value="ECO:0007669"/>
    <property type="project" value="InterPro"/>
</dbReference>
<evidence type="ECO:0000313" key="7">
    <source>
        <dbReference type="Proteomes" id="UP000464317"/>
    </source>
</evidence>
<comment type="cofactor">
    <cofactor evidence="4">
        <name>Mg(2+)</name>
        <dbReference type="ChEBI" id="CHEBI:18420"/>
    </cofactor>
    <text evidence="4">Binds 2 magnesium ions per subunit.</text>
</comment>
<gene>
    <name evidence="6" type="primary">pgmB</name>
    <name evidence="6" type="ORF">JPM2_5100</name>
</gene>
<dbReference type="CDD" id="cd02598">
    <property type="entry name" value="HAD_BPGM"/>
    <property type="match status" value="1"/>
</dbReference>
<sequence length="223" mass="24840">MIKGFVFDLDGVITDTAVLHYKSWKEVVKKLGIDYTEADNEKLRGIPRLETLKEIIKLKKPELKLSTEELLNICEIKNNLYKELLNTEINKDSVLPNIKNFLLKAKSHNIKLSIASSSFNAPNILKKLELFELFDYIVYPGDIKNGKPAPDIFIAGANGIGLKTSECIGFEDAIAGIQGINDAQMLAIAITNGSNEDFSKADLILNSTSDLDFDFIINKFNKA</sequence>
<dbReference type="InterPro" id="IPR023198">
    <property type="entry name" value="PGP-like_dom2"/>
</dbReference>
<dbReference type="NCBIfam" id="TIGR01990">
    <property type="entry name" value="bPGM"/>
    <property type="match status" value="1"/>
</dbReference>
<feature type="binding site" evidence="4">
    <location>
        <position position="8"/>
    </location>
    <ligand>
        <name>Mg(2+)</name>
        <dbReference type="ChEBI" id="CHEBI:18420"/>
    </ligand>
</feature>
<evidence type="ECO:0000256" key="4">
    <source>
        <dbReference type="PIRSR" id="PIRSR610972-3"/>
    </source>
</evidence>
<dbReference type="InterPro" id="IPR006439">
    <property type="entry name" value="HAD-SF_hydro_IA"/>
</dbReference>
<keyword evidence="4" id="KW-0479">Metal-binding</keyword>